<evidence type="ECO:0000313" key="2">
    <source>
        <dbReference type="Proteomes" id="UP000184536"/>
    </source>
</evidence>
<sequence>MADWQQALVQDVLALNAAHAAIVNMGQVKFSDELRKMCEQNKCGMYDSNWMCPPGVGAVEDLKAKAMQFGQGLLFQTVHQLKNSFDMKGMMDGKKVHDEVFWEIRTMLAAKYQMEETLSLNVGPCGYCEQCAYKEGKECYFPEHATASVEAYGIDVMALTRSCGIPYNNGKNTVSYISLILFNDH</sequence>
<dbReference type="RefSeq" id="WP_110941547.1">
    <property type="nucleotide sequence ID" value="NZ_FQZV01000031.1"/>
</dbReference>
<name>A0A1M6KL58_9FIRM</name>
<keyword evidence="2" id="KW-1185">Reference proteome</keyword>
<proteinExistence type="predicted"/>
<dbReference type="AlphaFoldDB" id="A0A1M6KL58"/>
<evidence type="ECO:0000313" key="1">
    <source>
        <dbReference type="EMBL" id="SHJ59688.1"/>
    </source>
</evidence>
<dbReference type="Pfam" id="PF10050">
    <property type="entry name" value="DUF2284"/>
    <property type="match status" value="1"/>
</dbReference>
<gene>
    <name evidence="1" type="ORF">SAMN02745975_02435</name>
</gene>
<protein>
    <submittedName>
        <fullName evidence="1">Predicted metal-binding protein</fullName>
    </submittedName>
</protein>
<dbReference type="STRING" id="1121919.SAMN02745975_02435"/>
<organism evidence="1 2">
    <name type="scientific">Geosporobacter subterraneus DSM 17957</name>
    <dbReference type="NCBI Taxonomy" id="1121919"/>
    <lineage>
        <taxon>Bacteria</taxon>
        <taxon>Bacillati</taxon>
        <taxon>Bacillota</taxon>
        <taxon>Clostridia</taxon>
        <taxon>Peptostreptococcales</taxon>
        <taxon>Thermotaleaceae</taxon>
        <taxon>Geosporobacter</taxon>
    </lineage>
</organism>
<accession>A0A1M6KL58</accession>
<dbReference type="OrthoDB" id="5420534at2"/>
<dbReference type="Proteomes" id="UP000184536">
    <property type="component" value="Unassembled WGS sequence"/>
</dbReference>
<dbReference type="InterPro" id="IPR019271">
    <property type="entry name" value="DUF2284_metal-binding"/>
</dbReference>
<dbReference type="EMBL" id="FQZV01000031">
    <property type="protein sequence ID" value="SHJ59688.1"/>
    <property type="molecule type" value="Genomic_DNA"/>
</dbReference>
<reference evidence="2" key="1">
    <citation type="submission" date="2016-11" db="EMBL/GenBank/DDBJ databases">
        <authorList>
            <person name="Varghese N."/>
            <person name="Submissions S."/>
        </authorList>
    </citation>
    <scope>NUCLEOTIDE SEQUENCE [LARGE SCALE GENOMIC DNA]</scope>
    <source>
        <strain evidence="2">DSM 17957</strain>
    </source>
</reference>